<keyword evidence="2" id="KW-0378">Hydrolase</keyword>
<sequence length="143" mass="16478">MKDRCYQPYHDSLIALARINRKNPTPAEYKMWSGILRRRQLTGFKFLRQKPIDGYIVDFYCAALALVIEIDGDSHADRAEYDAERTRILHAYGLQVIRYTNDEILFNLQGVYLHLMEQILTRLEMLPLSSSPDKGRLGGVSSA</sequence>
<keyword evidence="3" id="KW-1185">Reference proteome</keyword>
<evidence type="ECO:0000259" key="1">
    <source>
        <dbReference type="Pfam" id="PF04480"/>
    </source>
</evidence>
<keyword evidence="2" id="KW-0540">Nuclease</keyword>
<dbReference type="InterPro" id="IPR047216">
    <property type="entry name" value="Endonuclease_DUF559_bact"/>
</dbReference>
<dbReference type="RefSeq" id="WP_308897206.1">
    <property type="nucleotide sequence ID" value="NZ_CP133218.1"/>
</dbReference>
<feature type="domain" description="DUF559" evidence="1">
    <location>
        <begin position="15"/>
        <end position="118"/>
    </location>
</feature>
<keyword evidence="2" id="KW-0255">Endonuclease</keyword>
<accession>A0ABY9MUM6</accession>
<protein>
    <submittedName>
        <fullName evidence="2">Endonuclease domain-containing protein</fullName>
    </submittedName>
</protein>
<dbReference type="Proteomes" id="UP001236657">
    <property type="component" value="Chromosome"/>
</dbReference>
<dbReference type="InterPro" id="IPR011335">
    <property type="entry name" value="Restrct_endonuc-II-like"/>
</dbReference>
<dbReference type="Gene3D" id="3.40.960.10">
    <property type="entry name" value="VSR Endonuclease"/>
    <property type="match status" value="1"/>
</dbReference>
<gene>
    <name evidence="2" type="ORF">RCF98_07360</name>
</gene>
<dbReference type="PANTHER" id="PTHR38590:SF1">
    <property type="entry name" value="BLL0828 PROTEIN"/>
    <property type="match status" value="1"/>
</dbReference>
<proteinExistence type="predicted"/>
<dbReference type="PANTHER" id="PTHR38590">
    <property type="entry name" value="BLL0828 PROTEIN"/>
    <property type="match status" value="1"/>
</dbReference>
<organism evidence="2 3">
    <name type="scientific">Thiothrix lacustris</name>
    <dbReference type="NCBI Taxonomy" id="525917"/>
    <lineage>
        <taxon>Bacteria</taxon>
        <taxon>Pseudomonadati</taxon>
        <taxon>Pseudomonadota</taxon>
        <taxon>Gammaproteobacteria</taxon>
        <taxon>Thiotrichales</taxon>
        <taxon>Thiotrichaceae</taxon>
        <taxon>Thiothrix</taxon>
    </lineage>
</organism>
<dbReference type="GO" id="GO:0004519">
    <property type="term" value="F:endonuclease activity"/>
    <property type="evidence" value="ECO:0007669"/>
    <property type="project" value="UniProtKB-KW"/>
</dbReference>
<dbReference type="EMBL" id="CP133218">
    <property type="protein sequence ID" value="WML92152.1"/>
    <property type="molecule type" value="Genomic_DNA"/>
</dbReference>
<dbReference type="SUPFAM" id="SSF52980">
    <property type="entry name" value="Restriction endonuclease-like"/>
    <property type="match status" value="1"/>
</dbReference>
<evidence type="ECO:0000313" key="3">
    <source>
        <dbReference type="Proteomes" id="UP001236657"/>
    </source>
</evidence>
<dbReference type="Pfam" id="PF04480">
    <property type="entry name" value="DUF559"/>
    <property type="match status" value="1"/>
</dbReference>
<dbReference type="CDD" id="cd01038">
    <property type="entry name" value="Endonuclease_DUF559"/>
    <property type="match status" value="1"/>
</dbReference>
<dbReference type="InterPro" id="IPR007569">
    <property type="entry name" value="DUF559"/>
</dbReference>
<name>A0ABY9MUM6_9GAMM</name>
<evidence type="ECO:0000313" key="2">
    <source>
        <dbReference type="EMBL" id="WML92152.1"/>
    </source>
</evidence>
<reference evidence="2 3" key="1">
    <citation type="submission" date="2023-08" db="EMBL/GenBank/DDBJ databases">
        <title>New molecular markers tilS and rpoB for phylogenetic and monitoring studies of the genus Thiothrix biodiversity.</title>
        <authorList>
            <person name="Ravin N.V."/>
            <person name="Smolyakov D."/>
            <person name="Markov N.D."/>
            <person name="Beletsky A.V."/>
            <person name="Mardanov A.V."/>
            <person name="Rudenko T.S."/>
            <person name="Grabovich M.Y."/>
        </authorList>
    </citation>
    <scope>NUCLEOTIDE SEQUENCE [LARGE SCALE GENOMIC DNA]</scope>
    <source>
        <strain evidence="2 3">MK1</strain>
    </source>
</reference>